<gene>
    <name evidence="1" type="ORF">RF11_11305</name>
</gene>
<keyword evidence="2" id="KW-1185">Reference proteome</keyword>
<name>A0A0C2M2D1_THEKT</name>
<sequence length="225" mass="24966">MVNFGAYAITMGPESDGFQSSPKICPCMHIYIPPPPLGARPLAENVSGERVNEFVPSHDAQKWELSTSRRECGCSPFEISDDLIQEMIWILSPYFEPVHSRVQLQSHTASGIPLVVKLKEVLYSLSLLTANPDFGRSFPHKLLTLSQSCFSSRSKTFGNAAAVPLCLKDKSTRVTNHPECKRLSRSAVVLVVLDWFARASGILTLADLHEAFSKILLPGKWRSPR</sequence>
<organism evidence="1 2">
    <name type="scientific">Thelohanellus kitauei</name>
    <name type="common">Myxosporean</name>
    <dbReference type="NCBI Taxonomy" id="669202"/>
    <lineage>
        <taxon>Eukaryota</taxon>
        <taxon>Metazoa</taxon>
        <taxon>Cnidaria</taxon>
        <taxon>Myxozoa</taxon>
        <taxon>Myxosporea</taxon>
        <taxon>Bivalvulida</taxon>
        <taxon>Platysporina</taxon>
        <taxon>Myxobolidae</taxon>
        <taxon>Thelohanellus</taxon>
    </lineage>
</organism>
<dbReference type="AlphaFoldDB" id="A0A0C2M2D1"/>
<comment type="caution">
    <text evidence="1">The sequence shown here is derived from an EMBL/GenBank/DDBJ whole genome shotgun (WGS) entry which is preliminary data.</text>
</comment>
<accession>A0A0C2M2D1</accession>
<reference evidence="1 2" key="1">
    <citation type="journal article" date="2014" name="Genome Biol. Evol.">
        <title>The genome of the myxosporean Thelohanellus kitauei shows adaptations to nutrient acquisition within its fish host.</title>
        <authorList>
            <person name="Yang Y."/>
            <person name="Xiong J."/>
            <person name="Zhou Z."/>
            <person name="Huo F."/>
            <person name="Miao W."/>
            <person name="Ran C."/>
            <person name="Liu Y."/>
            <person name="Zhang J."/>
            <person name="Feng J."/>
            <person name="Wang M."/>
            <person name="Wang M."/>
            <person name="Wang L."/>
            <person name="Yao B."/>
        </authorList>
    </citation>
    <scope>NUCLEOTIDE SEQUENCE [LARGE SCALE GENOMIC DNA]</scope>
    <source>
        <strain evidence="1">Wuqing</strain>
    </source>
</reference>
<dbReference type="Proteomes" id="UP000031668">
    <property type="component" value="Unassembled WGS sequence"/>
</dbReference>
<evidence type="ECO:0000313" key="2">
    <source>
        <dbReference type="Proteomes" id="UP000031668"/>
    </source>
</evidence>
<protein>
    <submittedName>
        <fullName evidence="1">Uncharacterized protein</fullName>
    </submittedName>
</protein>
<dbReference type="EMBL" id="JWZT01005374">
    <property type="protein sequence ID" value="KII61220.1"/>
    <property type="molecule type" value="Genomic_DNA"/>
</dbReference>
<evidence type="ECO:0000313" key="1">
    <source>
        <dbReference type="EMBL" id="KII61220.1"/>
    </source>
</evidence>
<proteinExistence type="predicted"/>